<feature type="region of interest" description="Disordered" evidence="1">
    <location>
        <begin position="113"/>
        <end position="169"/>
    </location>
</feature>
<evidence type="ECO:0000313" key="2">
    <source>
        <dbReference type="EMBL" id="KAJ6241091.1"/>
    </source>
</evidence>
<protein>
    <submittedName>
        <fullName evidence="2">Uncharacterized protein</fullName>
    </submittedName>
</protein>
<feature type="compositionally biased region" description="Low complexity" evidence="1">
    <location>
        <begin position="121"/>
        <end position="151"/>
    </location>
</feature>
<comment type="caution">
    <text evidence="2">The sequence shown here is derived from an EMBL/GenBank/DDBJ whole genome shotgun (WGS) entry which is preliminary data.</text>
</comment>
<sequence>MDQTELTKLKNEFTKYRGYRERLIKLLKLRSDEIEGLSREYLKQSFLDQADKTHGPKKIRIKRSCLDFLSFLTDRKRKTLERGITSFFTRSYNLTNSREYSRDWMVFGPFLKNQKTRTSPNNTPKIENKNTTKTTSNPNSQSSSTSTLPTKKITKKIKVNTKRKQKTRKMKIKVNPIFADLVLRKRNYNCQTKALGTLRAIQSNKQKRTSTSHHLSRSTQQQNKETKMHYSDQTVLHKQNVPIIEPDILDRNLFHLTFGNETYFDKCNSFLPICSDFDLCPIYHQQYF</sequence>
<reference evidence="2" key="1">
    <citation type="submission" date="2022-08" db="EMBL/GenBank/DDBJ databases">
        <title>Novel sulfate-reducing endosymbionts in the free-living metamonad Anaeramoeba.</title>
        <authorList>
            <person name="Jerlstrom-Hultqvist J."/>
            <person name="Cepicka I."/>
            <person name="Gallot-Lavallee L."/>
            <person name="Salas-Leiva D."/>
            <person name="Curtis B.A."/>
            <person name="Zahonova K."/>
            <person name="Pipaliya S."/>
            <person name="Dacks J."/>
            <person name="Roger A.J."/>
        </authorList>
    </citation>
    <scope>NUCLEOTIDE SEQUENCE</scope>
    <source>
        <strain evidence="2">Schooner1</strain>
    </source>
</reference>
<name>A0ABQ8Y8F8_9EUKA</name>
<organism evidence="2 3">
    <name type="scientific">Anaeramoeba flamelloides</name>
    <dbReference type="NCBI Taxonomy" id="1746091"/>
    <lineage>
        <taxon>Eukaryota</taxon>
        <taxon>Metamonada</taxon>
        <taxon>Anaeramoebidae</taxon>
        <taxon>Anaeramoeba</taxon>
    </lineage>
</organism>
<feature type="region of interest" description="Disordered" evidence="1">
    <location>
        <begin position="203"/>
        <end position="228"/>
    </location>
</feature>
<feature type="compositionally biased region" description="Basic residues" evidence="1">
    <location>
        <begin position="205"/>
        <end position="216"/>
    </location>
</feature>
<accession>A0ABQ8Y8F8</accession>
<feature type="compositionally biased region" description="Basic residues" evidence="1">
    <location>
        <begin position="152"/>
        <end position="169"/>
    </location>
</feature>
<proteinExistence type="predicted"/>
<gene>
    <name evidence="2" type="ORF">M0813_23742</name>
</gene>
<dbReference type="Proteomes" id="UP001150062">
    <property type="component" value="Unassembled WGS sequence"/>
</dbReference>
<keyword evidence="3" id="KW-1185">Reference proteome</keyword>
<evidence type="ECO:0000256" key="1">
    <source>
        <dbReference type="SAM" id="MobiDB-lite"/>
    </source>
</evidence>
<evidence type="ECO:0000313" key="3">
    <source>
        <dbReference type="Proteomes" id="UP001150062"/>
    </source>
</evidence>
<dbReference type="EMBL" id="JAOAOG010000197">
    <property type="protein sequence ID" value="KAJ6241091.1"/>
    <property type="molecule type" value="Genomic_DNA"/>
</dbReference>